<keyword evidence="7" id="KW-0067">ATP-binding</keyword>
<dbReference type="Pfam" id="PF00512">
    <property type="entry name" value="HisKA"/>
    <property type="match status" value="1"/>
</dbReference>
<dbReference type="InterPro" id="IPR005467">
    <property type="entry name" value="His_kinase_dom"/>
</dbReference>
<evidence type="ECO:0000256" key="9">
    <source>
        <dbReference type="ARBA" id="ARBA00064003"/>
    </source>
</evidence>
<dbReference type="Pfam" id="PF02518">
    <property type="entry name" value="HATPase_c"/>
    <property type="match status" value="1"/>
</dbReference>
<keyword evidence="5" id="KW-0547">Nucleotide-binding</keyword>
<comment type="subunit">
    <text evidence="9">At low DSF concentrations, interacts with RpfF.</text>
</comment>
<evidence type="ECO:0000256" key="10">
    <source>
        <dbReference type="ARBA" id="ARBA00068150"/>
    </source>
</evidence>
<feature type="transmembrane region" description="Helical" evidence="12">
    <location>
        <begin position="74"/>
        <end position="94"/>
    </location>
</feature>
<dbReference type="RefSeq" id="WP_152211967.1">
    <property type="nucleotide sequence ID" value="NZ_WFLN01000005.1"/>
</dbReference>
<dbReference type="InterPro" id="IPR001789">
    <property type="entry name" value="Sig_transdc_resp-reg_receiver"/>
</dbReference>
<keyword evidence="12" id="KW-0812">Transmembrane</keyword>
<dbReference type="PROSITE" id="PS50110">
    <property type="entry name" value="RESPONSE_REGULATORY"/>
    <property type="match status" value="1"/>
</dbReference>
<keyword evidence="12" id="KW-1133">Transmembrane helix</keyword>
<feature type="domain" description="Histidine kinase" evidence="13">
    <location>
        <begin position="227"/>
        <end position="448"/>
    </location>
</feature>
<dbReference type="SMART" id="SM00387">
    <property type="entry name" value="HATPase_c"/>
    <property type="match status" value="1"/>
</dbReference>
<dbReference type="InterPro" id="IPR011006">
    <property type="entry name" value="CheY-like_superfamily"/>
</dbReference>
<feature type="transmembrane region" description="Helical" evidence="12">
    <location>
        <begin position="12"/>
        <end position="32"/>
    </location>
</feature>
<dbReference type="Gene3D" id="1.10.287.130">
    <property type="match status" value="1"/>
</dbReference>
<feature type="transmembrane region" description="Helical" evidence="12">
    <location>
        <begin position="134"/>
        <end position="158"/>
    </location>
</feature>
<evidence type="ECO:0000256" key="5">
    <source>
        <dbReference type="ARBA" id="ARBA00022741"/>
    </source>
</evidence>
<organism evidence="15 16">
    <name type="scientific">Fluviispira multicolorata</name>
    <dbReference type="NCBI Taxonomy" id="2654512"/>
    <lineage>
        <taxon>Bacteria</taxon>
        <taxon>Pseudomonadati</taxon>
        <taxon>Bdellovibrionota</taxon>
        <taxon>Oligoflexia</taxon>
        <taxon>Silvanigrellales</taxon>
        <taxon>Silvanigrellaceae</taxon>
        <taxon>Fluviispira</taxon>
    </lineage>
</organism>
<gene>
    <name evidence="15" type="ORF">GCL57_03890</name>
</gene>
<dbReference type="Proteomes" id="UP000442694">
    <property type="component" value="Unassembled WGS sequence"/>
</dbReference>
<dbReference type="InterPro" id="IPR036890">
    <property type="entry name" value="HATPase_C_sf"/>
</dbReference>
<dbReference type="Gene3D" id="3.30.565.10">
    <property type="entry name" value="Histidine kinase-like ATPase, C-terminal domain"/>
    <property type="match status" value="1"/>
</dbReference>
<feature type="modified residue" description="4-aspartylphosphate" evidence="11">
    <location>
        <position position="662"/>
    </location>
</feature>
<comment type="catalytic activity">
    <reaction evidence="1">
        <text>ATP + protein L-histidine = ADP + protein N-phospho-L-histidine.</text>
        <dbReference type="EC" id="2.7.13.3"/>
    </reaction>
</comment>
<dbReference type="PANTHER" id="PTHR45339:SF1">
    <property type="entry name" value="HYBRID SIGNAL TRANSDUCTION HISTIDINE KINASE J"/>
    <property type="match status" value="1"/>
</dbReference>
<dbReference type="SMART" id="SM00388">
    <property type="entry name" value="HisKA"/>
    <property type="match status" value="1"/>
</dbReference>
<evidence type="ECO:0000256" key="3">
    <source>
        <dbReference type="ARBA" id="ARBA00022553"/>
    </source>
</evidence>
<dbReference type="AlphaFoldDB" id="A0A833N494"/>
<keyword evidence="3 11" id="KW-0597">Phosphoprotein</keyword>
<evidence type="ECO:0000259" key="13">
    <source>
        <dbReference type="PROSITE" id="PS50109"/>
    </source>
</evidence>
<keyword evidence="6" id="KW-0418">Kinase</keyword>
<evidence type="ECO:0000256" key="1">
    <source>
        <dbReference type="ARBA" id="ARBA00000085"/>
    </source>
</evidence>
<evidence type="ECO:0000256" key="8">
    <source>
        <dbReference type="ARBA" id="ARBA00023012"/>
    </source>
</evidence>
<dbReference type="CDD" id="cd16922">
    <property type="entry name" value="HATPase_EvgS-ArcB-TorS-like"/>
    <property type="match status" value="1"/>
</dbReference>
<keyword evidence="16" id="KW-1185">Reference proteome</keyword>
<dbReference type="PANTHER" id="PTHR45339">
    <property type="entry name" value="HYBRID SIGNAL TRANSDUCTION HISTIDINE KINASE J"/>
    <property type="match status" value="1"/>
</dbReference>
<evidence type="ECO:0000256" key="4">
    <source>
        <dbReference type="ARBA" id="ARBA00022679"/>
    </source>
</evidence>
<evidence type="ECO:0000256" key="2">
    <source>
        <dbReference type="ARBA" id="ARBA00012438"/>
    </source>
</evidence>
<keyword evidence="4" id="KW-0808">Transferase</keyword>
<keyword evidence="8" id="KW-0902">Two-component regulatory system</keyword>
<sequence length="741" mass="84597">MIDSESRFWKIPYYLISKRILAVIAIISIYILTIREDIISNSFILFYDILNAWIITITYFLFKLVHQSGRKNYLIYSKIVALLAFFSWMSVFLSLSETPIFGKLNIIAEEIPFIIIFIIIIINKRKFNIKIERLEPWMTAILYLTVPLIILINFQIFYKSNSVDLVESFLKLYIYSIAFLHSYTAFRFEYSRFESLKDEMEIKSVDISKVAESMKEATRLKGEFLANMSHELRTPLNGILGSATLLVGTKLNQEQRGYLEILRACGNNLLVIINEILDFSKLEANKLELEHIAFEVNSCVENVFELLAPAAASQDTELIYDIDTNVPIQVVGDLTRIQQVLTHLTDNAIKFTKNGYTYISVHSTTNDSGKIKLSFDVEDTGSGISKKNITKIFQTFSQIDDSSTRKYGGTGLGLSIAKRLTEMMQGIIHVKSEIDKGSTFSFNVITENINTEKYKFEPSPCNLMNSTELSQKVIYILEKKKLLQKSIRNRCEYWGLEAFSAESIEEAIEIPSQISPSFVLVSIDDFDKVKVIEKITEKYSDKNIIFIAVFKNSSMYSPEDKIIPSGYFGNIFKPIRYSLLYEILLDASTQKSSGSHILQKVEEQKIGDLYPLKILIAEDNVVNQKLISNMLKKYGYICDIVANGNEVLEALTRAQYDIIFMDVQMPEMDGLEATRQIIKKYPKSNTRPKVLAMTAHARGAEGQVCLDAGMEGYLGKPIDMKELKQMLTYWGNMIKKMKPST</sequence>
<protein>
    <recommendedName>
        <fullName evidence="10">Sensory/regulatory protein RpfC</fullName>
        <ecNumber evidence="2">2.7.13.3</ecNumber>
    </recommendedName>
</protein>
<dbReference type="InterPro" id="IPR003661">
    <property type="entry name" value="HisK_dim/P_dom"/>
</dbReference>
<evidence type="ECO:0000256" key="11">
    <source>
        <dbReference type="PROSITE-ProRule" id="PRU00169"/>
    </source>
</evidence>
<reference evidence="15 16" key="1">
    <citation type="submission" date="2019-10" db="EMBL/GenBank/DDBJ databases">
        <title>New genus of Silvanigrellaceae.</title>
        <authorList>
            <person name="Pitt A."/>
            <person name="Hahn M.W."/>
        </authorList>
    </citation>
    <scope>NUCLEOTIDE SEQUENCE [LARGE SCALE GENOMIC DNA]</scope>
    <source>
        <strain evidence="15 16">33A1-SZDP</strain>
    </source>
</reference>
<dbReference type="CDD" id="cd17546">
    <property type="entry name" value="REC_hyHK_CKI1_RcsC-like"/>
    <property type="match status" value="1"/>
</dbReference>
<dbReference type="InterPro" id="IPR003594">
    <property type="entry name" value="HATPase_dom"/>
</dbReference>
<evidence type="ECO:0000256" key="12">
    <source>
        <dbReference type="SAM" id="Phobius"/>
    </source>
</evidence>
<evidence type="ECO:0000313" key="16">
    <source>
        <dbReference type="Proteomes" id="UP000442694"/>
    </source>
</evidence>
<keyword evidence="12" id="KW-0472">Membrane</keyword>
<dbReference type="InterPro" id="IPR036097">
    <property type="entry name" value="HisK_dim/P_sf"/>
</dbReference>
<proteinExistence type="predicted"/>
<dbReference type="SUPFAM" id="SSF47384">
    <property type="entry name" value="Homodimeric domain of signal transducing histidine kinase"/>
    <property type="match status" value="1"/>
</dbReference>
<dbReference type="PROSITE" id="PS50109">
    <property type="entry name" value="HIS_KIN"/>
    <property type="match status" value="1"/>
</dbReference>
<dbReference type="SUPFAM" id="SSF55874">
    <property type="entry name" value="ATPase domain of HSP90 chaperone/DNA topoisomerase II/histidine kinase"/>
    <property type="match status" value="1"/>
</dbReference>
<dbReference type="FunFam" id="3.30.565.10:FF:000010">
    <property type="entry name" value="Sensor histidine kinase RcsC"/>
    <property type="match status" value="1"/>
</dbReference>
<feature type="transmembrane region" description="Helical" evidence="12">
    <location>
        <begin position="44"/>
        <end position="62"/>
    </location>
</feature>
<accession>A0A833N494</accession>
<evidence type="ECO:0000313" key="15">
    <source>
        <dbReference type="EMBL" id="KAB8031791.1"/>
    </source>
</evidence>
<dbReference type="GO" id="GO:0005524">
    <property type="term" value="F:ATP binding"/>
    <property type="evidence" value="ECO:0007669"/>
    <property type="project" value="UniProtKB-KW"/>
</dbReference>
<dbReference type="PRINTS" id="PR00344">
    <property type="entry name" value="BCTRLSENSOR"/>
</dbReference>
<dbReference type="CDD" id="cd00082">
    <property type="entry name" value="HisKA"/>
    <property type="match status" value="1"/>
</dbReference>
<dbReference type="SMART" id="SM00448">
    <property type="entry name" value="REC"/>
    <property type="match status" value="1"/>
</dbReference>
<comment type="caution">
    <text evidence="15">The sequence shown here is derived from an EMBL/GenBank/DDBJ whole genome shotgun (WGS) entry which is preliminary data.</text>
</comment>
<dbReference type="EC" id="2.7.13.3" evidence="2"/>
<dbReference type="Pfam" id="PF00072">
    <property type="entry name" value="Response_reg"/>
    <property type="match status" value="1"/>
</dbReference>
<evidence type="ECO:0000259" key="14">
    <source>
        <dbReference type="PROSITE" id="PS50110"/>
    </source>
</evidence>
<dbReference type="GO" id="GO:0000155">
    <property type="term" value="F:phosphorelay sensor kinase activity"/>
    <property type="evidence" value="ECO:0007669"/>
    <property type="project" value="InterPro"/>
</dbReference>
<name>A0A833N494_9BACT</name>
<feature type="domain" description="Response regulatory" evidence="14">
    <location>
        <begin position="613"/>
        <end position="731"/>
    </location>
</feature>
<dbReference type="EMBL" id="WFLN01000005">
    <property type="protein sequence ID" value="KAB8031791.1"/>
    <property type="molecule type" value="Genomic_DNA"/>
</dbReference>
<dbReference type="InterPro" id="IPR004358">
    <property type="entry name" value="Sig_transdc_His_kin-like_C"/>
</dbReference>
<dbReference type="Gene3D" id="3.40.50.2300">
    <property type="match status" value="2"/>
</dbReference>
<dbReference type="FunFam" id="1.10.287.130:FF:000002">
    <property type="entry name" value="Two-component osmosensing histidine kinase"/>
    <property type="match status" value="1"/>
</dbReference>
<evidence type="ECO:0000256" key="6">
    <source>
        <dbReference type="ARBA" id="ARBA00022777"/>
    </source>
</evidence>
<dbReference type="SUPFAM" id="SSF52172">
    <property type="entry name" value="CheY-like"/>
    <property type="match status" value="2"/>
</dbReference>
<evidence type="ECO:0000256" key="7">
    <source>
        <dbReference type="ARBA" id="ARBA00022840"/>
    </source>
</evidence>
<feature type="transmembrane region" description="Helical" evidence="12">
    <location>
        <begin position="100"/>
        <end position="122"/>
    </location>
</feature>